<protein>
    <recommendedName>
        <fullName evidence="6 7">Small ribosomal subunit protein bS20</fullName>
    </recommendedName>
</protein>
<feature type="region of interest" description="Disordered" evidence="8">
    <location>
        <begin position="68"/>
        <end position="90"/>
    </location>
</feature>
<evidence type="ECO:0000313" key="9">
    <source>
        <dbReference type="EMBL" id="EKE29270.1"/>
    </source>
</evidence>
<dbReference type="GO" id="GO:0005829">
    <property type="term" value="C:cytosol"/>
    <property type="evidence" value="ECO:0007669"/>
    <property type="project" value="TreeGrafter"/>
</dbReference>
<organism evidence="9">
    <name type="scientific">uncultured bacterium</name>
    <name type="common">gcode 4</name>
    <dbReference type="NCBI Taxonomy" id="1234023"/>
    <lineage>
        <taxon>Bacteria</taxon>
        <taxon>environmental samples</taxon>
    </lineage>
</organism>
<dbReference type="PANTHER" id="PTHR33398">
    <property type="entry name" value="30S RIBOSOMAL PROTEIN S20"/>
    <property type="match status" value="1"/>
</dbReference>
<evidence type="ECO:0000256" key="7">
    <source>
        <dbReference type="HAMAP-Rule" id="MF_00500"/>
    </source>
</evidence>
<dbReference type="InterPro" id="IPR002583">
    <property type="entry name" value="Ribosomal_bS20"/>
</dbReference>
<dbReference type="AlphaFoldDB" id="K2H0F8"/>
<evidence type="ECO:0000256" key="5">
    <source>
        <dbReference type="ARBA" id="ARBA00023274"/>
    </source>
</evidence>
<evidence type="ECO:0000256" key="1">
    <source>
        <dbReference type="ARBA" id="ARBA00007634"/>
    </source>
</evidence>
<evidence type="ECO:0000256" key="2">
    <source>
        <dbReference type="ARBA" id="ARBA00022730"/>
    </source>
</evidence>
<evidence type="ECO:0000256" key="4">
    <source>
        <dbReference type="ARBA" id="ARBA00022980"/>
    </source>
</evidence>
<keyword evidence="4 7" id="KW-0689">Ribosomal protein</keyword>
<dbReference type="HAMAP" id="MF_00500">
    <property type="entry name" value="Ribosomal_bS20"/>
    <property type="match status" value="1"/>
</dbReference>
<sequence length="90" mass="10053">MPNTSSAKKALKQSLTNRSRNKHFSALYKENVKALEKAVKAWENKEVPALLAEVYSSIDKLSKKNIIHPNNGSRKKSKFAKLAKSLSLKA</sequence>
<dbReference type="PANTHER" id="PTHR33398:SF1">
    <property type="entry name" value="SMALL RIBOSOMAL SUBUNIT PROTEIN BS20C"/>
    <property type="match status" value="1"/>
</dbReference>
<proteinExistence type="inferred from homology"/>
<evidence type="ECO:0000256" key="6">
    <source>
        <dbReference type="ARBA" id="ARBA00035136"/>
    </source>
</evidence>
<evidence type="ECO:0000256" key="8">
    <source>
        <dbReference type="SAM" id="MobiDB-lite"/>
    </source>
</evidence>
<accession>K2H0F8</accession>
<dbReference type="GO" id="GO:0015935">
    <property type="term" value="C:small ribosomal subunit"/>
    <property type="evidence" value="ECO:0007669"/>
    <property type="project" value="TreeGrafter"/>
</dbReference>
<keyword evidence="5 7" id="KW-0687">Ribonucleoprotein</keyword>
<dbReference type="NCBIfam" id="TIGR00029">
    <property type="entry name" value="S20"/>
    <property type="match status" value="1"/>
</dbReference>
<dbReference type="GO" id="GO:0003735">
    <property type="term" value="F:structural constituent of ribosome"/>
    <property type="evidence" value="ECO:0007669"/>
    <property type="project" value="InterPro"/>
</dbReference>
<dbReference type="EMBL" id="AMFJ01000197">
    <property type="protein sequence ID" value="EKE29270.1"/>
    <property type="molecule type" value="Genomic_DNA"/>
</dbReference>
<dbReference type="Gene3D" id="1.20.58.110">
    <property type="entry name" value="Ribosomal protein S20"/>
    <property type="match status" value="1"/>
</dbReference>
<gene>
    <name evidence="7" type="primary">rpsT</name>
    <name evidence="9" type="ORF">ACD_2C00197G0011</name>
</gene>
<dbReference type="GO" id="GO:0006412">
    <property type="term" value="P:translation"/>
    <property type="evidence" value="ECO:0007669"/>
    <property type="project" value="UniProtKB-UniRule"/>
</dbReference>
<evidence type="ECO:0000256" key="3">
    <source>
        <dbReference type="ARBA" id="ARBA00022884"/>
    </source>
</evidence>
<reference evidence="9" key="1">
    <citation type="journal article" date="2012" name="Science">
        <title>Fermentation, hydrogen, and sulfur metabolism in multiple uncultivated bacterial phyla.</title>
        <authorList>
            <person name="Wrighton K.C."/>
            <person name="Thomas B.C."/>
            <person name="Sharon I."/>
            <person name="Miller C.S."/>
            <person name="Castelle C.J."/>
            <person name="VerBerkmoes N.C."/>
            <person name="Wilkins M.J."/>
            <person name="Hettich R.L."/>
            <person name="Lipton M.S."/>
            <person name="Williams K.H."/>
            <person name="Long P.E."/>
            <person name="Banfield J.F."/>
        </authorList>
    </citation>
    <scope>NUCLEOTIDE SEQUENCE [LARGE SCALE GENOMIC DNA]</scope>
</reference>
<comment type="caution">
    <text evidence="9">The sequence shown here is derived from an EMBL/GenBank/DDBJ whole genome shotgun (WGS) entry which is preliminary data.</text>
</comment>
<dbReference type="InterPro" id="IPR036510">
    <property type="entry name" value="Ribosomal_bS20_sf"/>
</dbReference>
<keyword evidence="3 7" id="KW-0694">RNA-binding</keyword>
<name>K2H0F8_9BACT</name>
<dbReference type="Pfam" id="PF01649">
    <property type="entry name" value="Ribosomal_S20p"/>
    <property type="match status" value="1"/>
</dbReference>
<keyword evidence="2 7" id="KW-0699">rRNA-binding</keyword>
<comment type="similarity">
    <text evidence="1 7">Belongs to the bacterial ribosomal protein bS20 family.</text>
</comment>
<dbReference type="SUPFAM" id="SSF46992">
    <property type="entry name" value="Ribosomal protein S20"/>
    <property type="match status" value="1"/>
</dbReference>
<dbReference type="GO" id="GO:0070181">
    <property type="term" value="F:small ribosomal subunit rRNA binding"/>
    <property type="evidence" value="ECO:0007669"/>
    <property type="project" value="TreeGrafter"/>
</dbReference>
<comment type="function">
    <text evidence="7">Binds directly to 16S ribosomal RNA.</text>
</comment>